<accession>A0A7G9YPX8</accession>
<dbReference type="InterPro" id="IPR029039">
    <property type="entry name" value="Flavoprotein-like_sf"/>
</dbReference>
<gene>
    <name evidence="2" type="ORF">NEPELPOK_00013</name>
</gene>
<dbReference type="SUPFAM" id="SSF52218">
    <property type="entry name" value="Flavoproteins"/>
    <property type="match status" value="1"/>
</dbReference>
<sequence>MRTLVVYSSRTGNTKKIADAIYEIMPKGSKIAPVKDDPNFEDYDFVVLGFWVDKGLPDKKAQEYMRKIKGKKVGLFATLGADPDSEHANDCMKRASEMVRSGNDLIGHFISQGKVDPKLIKMFGKLPLDHPHAITPKRVALHERASTHPDQEDLQNAGDAFKEMLAKM</sequence>
<dbReference type="PANTHER" id="PTHR38030">
    <property type="entry name" value="PROTOPORPHYRINOGEN IX DEHYDROGENASE [MENAQUINONE]"/>
    <property type="match status" value="1"/>
</dbReference>
<organism evidence="2">
    <name type="scientific">Candidatus Methanogaster sp. ANME-2c ERB4</name>
    <dbReference type="NCBI Taxonomy" id="2759911"/>
    <lineage>
        <taxon>Archaea</taxon>
        <taxon>Methanobacteriati</taxon>
        <taxon>Methanobacteriota</taxon>
        <taxon>Stenosarchaea group</taxon>
        <taxon>Methanomicrobia</taxon>
        <taxon>Methanosarcinales</taxon>
        <taxon>ANME-2 cluster</taxon>
        <taxon>Candidatus Methanogasteraceae</taxon>
        <taxon>Candidatus Methanogaster</taxon>
    </lineage>
</organism>
<protein>
    <recommendedName>
        <fullName evidence="1">Flavodoxin-like domain-containing protein</fullName>
    </recommendedName>
</protein>
<evidence type="ECO:0000313" key="2">
    <source>
        <dbReference type="EMBL" id="QNO50062.1"/>
    </source>
</evidence>
<dbReference type="GO" id="GO:0070819">
    <property type="term" value="F:menaquinone-dependent protoporphyrinogen oxidase activity"/>
    <property type="evidence" value="ECO:0007669"/>
    <property type="project" value="TreeGrafter"/>
</dbReference>
<dbReference type="PROSITE" id="PS00201">
    <property type="entry name" value="FLAVODOXIN"/>
    <property type="match status" value="1"/>
</dbReference>
<dbReference type="InterPro" id="IPR001226">
    <property type="entry name" value="Flavodoxin_CS"/>
</dbReference>
<dbReference type="GO" id="GO:0009055">
    <property type="term" value="F:electron transfer activity"/>
    <property type="evidence" value="ECO:0007669"/>
    <property type="project" value="InterPro"/>
</dbReference>
<dbReference type="Pfam" id="PF12641">
    <property type="entry name" value="Flavodoxin_3"/>
    <property type="match status" value="1"/>
</dbReference>
<dbReference type="EMBL" id="MT631404">
    <property type="protein sequence ID" value="QNO50062.1"/>
    <property type="molecule type" value="Genomic_DNA"/>
</dbReference>
<dbReference type="Gene3D" id="3.40.50.360">
    <property type="match status" value="1"/>
</dbReference>
<dbReference type="PANTHER" id="PTHR38030:SF2">
    <property type="entry name" value="PROTOPORPHYRINOGEN IX DEHYDROGENASE [QUINONE]"/>
    <property type="match status" value="1"/>
</dbReference>
<feature type="domain" description="Flavodoxin-like" evidence="1">
    <location>
        <begin position="4"/>
        <end position="161"/>
    </location>
</feature>
<dbReference type="GO" id="GO:0006783">
    <property type="term" value="P:heme biosynthetic process"/>
    <property type="evidence" value="ECO:0007669"/>
    <property type="project" value="TreeGrafter"/>
</dbReference>
<proteinExistence type="predicted"/>
<dbReference type="AlphaFoldDB" id="A0A7G9YPX8"/>
<evidence type="ECO:0000259" key="1">
    <source>
        <dbReference type="Pfam" id="PF12641"/>
    </source>
</evidence>
<name>A0A7G9YPX8_9EURY</name>
<reference evidence="2" key="1">
    <citation type="submission" date="2020-06" db="EMBL/GenBank/DDBJ databases">
        <title>Unique genomic features of the anaerobic methanotrophic archaea.</title>
        <authorList>
            <person name="Chadwick G.L."/>
            <person name="Skennerton C.T."/>
            <person name="Laso-Perez R."/>
            <person name="Leu A.O."/>
            <person name="Speth D.R."/>
            <person name="Yu H."/>
            <person name="Morgan-Lang C."/>
            <person name="Hatzenpichler R."/>
            <person name="Goudeau D."/>
            <person name="Malmstrom R."/>
            <person name="Brazelton W.J."/>
            <person name="Woyke T."/>
            <person name="Hallam S.J."/>
            <person name="Tyson G.W."/>
            <person name="Wegener G."/>
            <person name="Boetius A."/>
            <person name="Orphan V."/>
        </authorList>
    </citation>
    <scope>NUCLEOTIDE SEQUENCE</scope>
</reference>
<dbReference type="GO" id="GO:0010181">
    <property type="term" value="F:FMN binding"/>
    <property type="evidence" value="ECO:0007669"/>
    <property type="project" value="InterPro"/>
</dbReference>
<dbReference type="InterPro" id="IPR052200">
    <property type="entry name" value="Protoporphyrinogen_IX_DH"/>
</dbReference>
<dbReference type="InterPro" id="IPR008254">
    <property type="entry name" value="Flavodoxin/NO_synth"/>
</dbReference>